<dbReference type="GO" id="GO:0005506">
    <property type="term" value="F:iron ion binding"/>
    <property type="evidence" value="ECO:0007669"/>
    <property type="project" value="InterPro"/>
</dbReference>
<dbReference type="GO" id="GO:0016705">
    <property type="term" value="F:oxidoreductase activity, acting on paired donors, with incorporation or reduction of molecular oxygen"/>
    <property type="evidence" value="ECO:0007669"/>
    <property type="project" value="InterPro"/>
</dbReference>
<gene>
    <name evidence="13" type="ORF">DFH07DRAFT_835575</name>
</gene>
<keyword evidence="6" id="KW-0812">Transmembrane</keyword>
<evidence type="ECO:0000256" key="4">
    <source>
        <dbReference type="ARBA" id="ARBA00010617"/>
    </source>
</evidence>
<evidence type="ECO:0000256" key="6">
    <source>
        <dbReference type="ARBA" id="ARBA00022692"/>
    </source>
</evidence>
<keyword evidence="10" id="KW-0408">Iron</keyword>
<evidence type="ECO:0000256" key="5">
    <source>
        <dbReference type="ARBA" id="ARBA00022617"/>
    </source>
</evidence>
<dbReference type="PANTHER" id="PTHR24305:SF166">
    <property type="entry name" value="CYTOCHROME P450 12A4, MITOCHONDRIAL-RELATED"/>
    <property type="match status" value="1"/>
</dbReference>
<proteinExistence type="inferred from homology"/>
<keyword evidence="12" id="KW-0472">Membrane</keyword>
<reference evidence="13" key="1">
    <citation type="submission" date="2023-03" db="EMBL/GenBank/DDBJ databases">
        <title>Massive genome expansion in bonnet fungi (Mycena s.s.) driven by repeated elements and novel gene families across ecological guilds.</title>
        <authorList>
            <consortium name="Lawrence Berkeley National Laboratory"/>
            <person name="Harder C.B."/>
            <person name="Miyauchi S."/>
            <person name="Viragh M."/>
            <person name="Kuo A."/>
            <person name="Thoen E."/>
            <person name="Andreopoulos B."/>
            <person name="Lu D."/>
            <person name="Skrede I."/>
            <person name="Drula E."/>
            <person name="Henrissat B."/>
            <person name="Morin E."/>
            <person name="Kohler A."/>
            <person name="Barry K."/>
            <person name="LaButti K."/>
            <person name="Morin E."/>
            <person name="Salamov A."/>
            <person name="Lipzen A."/>
            <person name="Mereny Z."/>
            <person name="Hegedus B."/>
            <person name="Baldrian P."/>
            <person name="Stursova M."/>
            <person name="Weitz H."/>
            <person name="Taylor A."/>
            <person name="Grigoriev I.V."/>
            <person name="Nagy L.G."/>
            <person name="Martin F."/>
            <person name="Kauserud H."/>
        </authorList>
    </citation>
    <scope>NUCLEOTIDE SEQUENCE</scope>
    <source>
        <strain evidence="13">CBHHK188m</strain>
    </source>
</reference>
<accession>A0AAD7N2I2</accession>
<dbReference type="InterPro" id="IPR001128">
    <property type="entry name" value="Cyt_P450"/>
</dbReference>
<dbReference type="InterPro" id="IPR036396">
    <property type="entry name" value="Cyt_P450_sf"/>
</dbReference>
<keyword evidence="14" id="KW-1185">Reference proteome</keyword>
<evidence type="ECO:0000313" key="14">
    <source>
        <dbReference type="Proteomes" id="UP001215280"/>
    </source>
</evidence>
<evidence type="ECO:0000256" key="2">
    <source>
        <dbReference type="ARBA" id="ARBA00004370"/>
    </source>
</evidence>
<protein>
    <submittedName>
        <fullName evidence="13">Cytochrome P450</fullName>
    </submittedName>
</protein>
<comment type="caution">
    <text evidence="13">The sequence shown here is derived from an EMBL/GenBank/DDBJ whole genome shotgun (WGS) entry which is preliminary data.</text>
</comment>
<evidence type="ECO:0000256" key="7">
    <source>
        <dbReference type="ARBA" id="ARBA00022723"/>
    </source>
</evidence>
<evidence type="ECO:0000256" key="10">
    <source>
        <dbReference type="ARBA" id="ARBA00023004"/>
    </source>
</evidence>
<dbReference type="Pfam" id="PF00067">
    <property type="entry name" value="p450"/>
    <property type="match status" value="1"/>
</dbReference>
<evidence type="ECO:0000256" key="12">
    <source>
        <dbReference type="ARBA" id="ARBA00023136"/>
    </source>
</evidence>
<keyword evidence="9" id="KW-0560">Oxidoreductase</keyword>
<dbReference type="SUPFAM" id="SSF48264">
    <property type="entry name" value="Cytochrome P450"/>
    <property type="match status" value="1"/>
</dbReference>
<dbReference type="InterPro" id="IPR050121">
    <property type="entry name" value="Cytochrome_P450_monoxygenase"/>
</dbReference>
<organism evidence="13 14">
    <name type="scientific">Mycena maculata</name>
    <dbReference type="NCBI Taxonomy" id="230809"/>
    <lineage>
        <taxon>Eukaryota</taxon>
        <taxon>Fungi</taxon>
        <taxon>Dikarya</taxon>
        <taxon>Basidiomycota</taxon>
        <taxon>Agaricomycotina</taxon>
        <taxon>Agaricomycetes</taxon>
        <taxon>Agaricomycetidae</taxon>
        <taxon>Agaricales</taxon>
        <taxon>Marasmiineae</taxon>
        <taxon>Mycenaceae</taxon>
        <taxon>Mycena</taxon>
    </lineage>
</organism>
<evidence type="ECO:0000256" key="3">
    <source>
        <dbReference type="ARBA" id="ARBA00004721"/>
    </source>
</evidence>
<dbReference type="AlphaFoldDB" id="A0AAD7N2I2"/>
<evidence type="ECO:0000256" key="11">
    <source>
        <dbReference type="ARBA" id="ARBA00023033"/>
    </source>
</evidence>
<dbReference type="GO" id="GO:0016020">
    <property type="term" value="C:membrane"/>
    <property type="evidence" value="ECO:0007669"/>
    <property type="project" value="UniProtKB-SubCell"/>
</dbReference>
<dbReference type="Gene3D" id="1.10.630.10">
    <property type="entry name" value="Cytochrome P450"/>
    <property type="match status" value="1"/>
</dbReference>
<dbReference type="GO" id="GO:0004497">
    <property type="term" value="F:monooxygenase activity"/>
    <property type="evidence" value="ECO:0007669"/>
    <property type="project" value="UniProtKB-KW"/>
</dbReference>
<dbReference type="PRINTS" id="PR00385">
    <property type="entry name" value="P450"/>
</dbReference>
<comment type="subcellular location">
    <subcellularLocation>
        <location evidence="2">Membrane</location>
    </subcellularLocation>
</comment>
<keyword evidence="7" id="KW-0479">Metal-binding</keyword>
<keyword evidence="5" id="KW-0349">Heme</keyword>
<dbReference type="GO" id="GO:0020037">
    <property type="term" value="F:heme binding"/>
    <property type="evidence" value="ECO:0007669"/>
    <property type="project" value="InterPro"/>
</dbReference>
<keyword evidence="11" id="KW-0503">Monooxygenase</keyword>
<evidence type="ECO:0000313" key="13">
    <source>
        <dbReference type="EMBL" id="KAJ7743492.1"/>
    </source>
</evidence>
<evidence type="ECO:0000256" key="8">
    <source>
        <dbReference type="ARBA" id="ARBA00022989"/>
    </source>
</evidence>
<name>A0AAD7N2I2_9AGAR</name>
<dbReference type="EMBL" id="JARJLG010000112">
    <property type="protein sequence ID" value="KAJ7743492.1"/>
    <property type="molecule type" value="Genomic_DNA"/>
</dbReference>
<evidence type="ECO:0000256" key="9">
    <source>
        <dbReference type="ARBA" id="ARBA00023002"/>
    </source>
</evidence>
<evidence type="ECO:0000256" key="1">
    <source>
        <dbReference type="ARBA" id="ARBA00001971"/>
    </source>
</evidence>
<dbReference type="Proteomes" id="UP001215280">
    <property type="component" value="Unassembled WGS sequence"/>
</dbReference>
<sequence length="515" mass="56445">MSNQVGLLAVTVSLIGGIFWAARSFSSFRTVIKLIPGPECSSWVYGNMPELLLAEEYGLHEYQWQETYGQVYSIKGCLGETRLMISDPSAIKYILNSGLFVLGPSHQKITKLLLGHGNILLARGDAQRRLVNIMNPCFSSNKIRTLLPAIREGAQQLVDRWESLGFPGNTVDISGTLNDAALDVLGSAILEYSFNSLVGESELARIQRNMVQSVSTPTRFQQLLDAALGYIPDPIFRLACHLPIPTMRMIRDYKRATEEFSLHLAAQKREEMGSGMAPGFVGAFVGDGGAPDQEIGVHVRTILAAGQDALGVTLGWILYKLAQMPVLQQELREEIQLATVEHQLDYNKMALLNAIINEVLRVYSPLPLAERVASADCVLPLSKPIVAAAGIEISEIPIQKGQFFYVAIAAYHRLTSIWGPDAAEFRPSRWLGNAPCMGPALGPHASLLSFFGGPGVCLGWRFAILELQVVVVELVSRFVLSLPENDSVKPRVALALRAETAHGTRELPVHIEHVM</sequence>
<comment type="cofactor">
    <cofactor evidence="1">
        <name>heme</name>
        <dbReference type="ChEBI" id="CHEBI:30413"/>
    </cofactor>
</comment>
<keyword evidence="8" id="KW-1133">Transmembrane helix</keyword>
<comment type="similarity">
    <text evidence="4">Belongs to the cytochrome P450 family.</text>
</comment>
<comment type="pathway">
    <text evidence="3">Secondary metabolite biosynthesis; terpenoid biosynthesis.</text>
</comment>
<dbReference type="PANTHER" id="PTHR24305">
    <property type="entry name" value="CYTOCHROME P450"/>
    <property type="match status" value="1"/>
</dbReference>